<keyword evidence="1" id="KW-0472">Membrane</keyword>
<dbReference type="STRING" id="465721.ACG33_12590"/>
<keyword evidence="3" id="KW-1185">Reference proteome</keyword>
<evidence type="ECO:0000313" key="2">
    <source>
        <dbReference type="EMBL" id="AMN47920.1"/>
    </source>
</evidence>
<gene>
    <name evidence="2" type="ORF">ACG33_12590</name>
</gene>
<feature type="transmembrane region" description="Helical" evidence="1">
    <location>
        <begin position="85"/>
        <end position="104"/>
    </location>
</feature>
<feature type="transmembrane region" description="Helical" evidence="1">
    <location>
        <begin position="49"/>
        <end position="73"/>
    </location>
</feature>
<dbReference type="OrthoDB" id="1425700at2"/>
<feature type="transmembrane region" description="Helical" evidence="1">
    <location>
        <begin position="173"/>
        <end position="192"/>
    </location>
</feature>
<keyword evidence="1" id="KW-0812">Transmembrane</keyword>
<dbReference type="RefSeq" id="WP_066921683.1">
    <property type="nucleotide sequence ID" value="NZ_CP011971.1"/>
</dbReference>
<reference evidence="2 3" key="1">
    <citation type="submission" date="2015-06" db="EMBL/GenBank/DDBJ databases">
        <title>A Comprehensive Approach to Explore the Metabolic and Phylogenetic Diversity of Bacterial Steroid Degradation in the Environment: Testosterone as an Example.</title>
        <authorList>
            <person name="Yang F.-C."/>
            <person name="Chen Y.-L."/>
            <person name="Yu C.-P."/>
            <person name="Tang S.-L."/>
            <person name="Wang P.-H."/>
            <person name="Ismail W."/>
            <person name="Wang C.-H."/>
            <person name="Yang C.-Y."/>
            <person name="Chiang Y.-R."/>
        </authorList>
    </citation>
    <scope>NUCLEOTIDE SEQUENCE [LARGE SCALE GENOMIC DNA]</scope>
    <source>
        <strain evidence="2 3">DSM 18526</strain>
    </source>
</reference>
<organism evidence="2 3">
    <name type="scientific">Steroidobacter denitrificans</name>
    <dbReference type="NCBI Taxonomy" id="465721"/>
    <lineage>
        <taxon>Bacteria</taxon>
        <taxon>Pseudomonadati</taxon>
        <taxon>Pseudomonadota</taxon>
        <taxon>Gammaproteobacteria</taxon>
        <taxon>Steroidobacterales</taxon>
        <taxon>Steroidobacteraceae</taxon>
        <taxon>Steroidobacter</taxon>
    </lineage>
</organism>
<sequence>MNGFPHGQSVPDANDPGLLADRAAAPVRKRRHPRPAAAIQIDVVRARRAVLAAAARLLVLSCLISAPILLLWLDVQWLGNAVGEFSVTEFTQLTLVAVTMLLFFHLAWRSREDRRFAVLAAGFFACMLIREIDAVLDLLLDGLWQGLVTLVSVTSLTYSLFDWRATLRGMARLAVSRAGVMMIVGLAILLAYSRLLGMGWLWQGLLEAGYLRLFKNAIEESTELLGYIIILTASLSHVTGRLRYLGRRGRVQRQDAGLSA</sequence>
<accession>A0A127FDT6</accession>
<dbReference type="KEGG" id="sdf:ACG33_12590"/>
<dbReference type="EMBL" id="CP011971">
    <property type="protein sequence ID" value="AMN47920.1"/>
    <property type="molecule type" value="Genomic_DNA"/>
</dbReference>
<feature type="transmembrane region" description="Helical" evidence="1">
    <location>
        <begin position="116"/>
        <end position="136"/>
    </location>
</feature>
<dbReference type="PATRIC" id="fig|465721.4.peg.2691"/>
<feature type="transmembrane region" description="Helical" evidence="1">
    <location>
        <begin position="142"/>
        <end position="161"/>
    </location>
</feature>
<keyword evidence="1" id="KW-1133">Transmembrane helix</keyword>
<protein>
    <submittedName>
        <fullName evidence="2">Uncharacterized protein</fullName>
    </submittedName>
</protein>
<dbReference type="Proteomes" id="UP000070250">
    <property type="component" value="Chromosome"/>
</dbReference>
<name>A0A127FDT6_STEDE</name>
<evidence type="ECO:0000256" key="1">
    <source>
        <dbReference type="SAM" id="Phobius"/>
    </source>
</evidence>
<feature type="transmembrane region" description="Helical" evidence="1">
    <location>
        <begin position="224"/>
        <end position="244"/>
    </location>
</feature>
<evidence type="ECO:0000313" key="3">
    <source>
        <dbReference type="Proteomes" id="UP000070250"/>
    </source>
</evidence>
<proteinExistence type="predicted"/>
<dbReference type="AlphaFoldDB" id="A0A127FDT6"/>